<feature type="domain" description="Helicase ATP-binding" evidence="7">
    <location>
        <begin position="140"/>
        <end position="330"/>
    </location>
</feature>
<dbReference type="InterPro" id="IPR011545">
    <property type="entry name" value="DEAD/DEAH_box_helicase_dom"/>
</dbReference>
<proteinExistence type="predicted"/>
<dbReference type="Pfam" id="PF00270">
    <property type="entry name" value="DEAD"/>
    <property type="match status" value="1"/>
</dbReference>
<dbReference type="GO" id="GO:0004386">
    <property type="term" value="F:helicase activity"/>
    <property type="evidence" value="ECO:0007669"/>
    <property type="project" value="UniProtKB-KW"/>
</dbReference>
<dbReference type="SMART" id="SM00487">
    <property type="entry name" value="DEXDc"/>
    <property type="match status" value="1"/>
</dbReference>
<feature type="domain" description="DEAD-box RNA helicase Q" evidence="9">
    <location>
        <begin position="109"/>
        <end position="137"/>
    </location>
</feature>
<organism evidence="10 11">
    <name type="scientific">Neodiprion lecontei</name>
    <name type="common">Redheaded pine sawfly</name>
    <dbReference type="NCBI Taxonomy" id="441921"/>
    <lineage>
        <taxon>Eukaryota</taxon>
        <taxon>Metazoa</taxon>
        <taxon>Ecdysozoa</taxon>
        <taxon>Arthropoda</taxon>
        <taxon>Hexapoda</taxon>
        <taxon>Insecta</taxon>
        <taxon>Pterygota</taxon>
        <taxon>Neoptera</taxon>
        <taxon>Endopterygota</taxon>
        <taxon>Hymenoptera</taxon>
        <taxon>Tenthredinoidea</taxon>
        <taxon>Diprionidae</taxon>
        <taxon>Diprioninae</taxon>
        <taxon>Neodiprion</taxon>
    </lineage>
</organism>
<reference evidence="11" key="1">
    <citation type="submission" date="2025-08" db="UniProtKB">
        <authorList>
            <consortium name="RefSeq"/>
        </authorList>
    </citation>
    <scope>IDENTIFICATION</scope>
    <source>
        <tissue evidence="11">Thorax and Abdomen</tissue>
    </source>
</reference>
<dbReference type="InterPro" id="IPR027417">
    <property type="entry name" value="P-loop_NTPase"/>
</dbReference>
<feature type="short sequence motif" description="Q motif" evidence="6">
    <location>
        <begin position="109"/>
        <end position="137"/>
    </location>
</feature>
<dbReference type="PROSITE" id="PS51192">
    <property type="entry name" value="HELICASE_ATP_BIND_1"/>
    <property type="match status" value="1"/>
</dbReference>
<feature type="domain" description="Helicase C-terminal" evidence="8">
    <location>
        <begin position="343"/>
        <end position="510"/>
    </location>
</feature>
<evidence type="ECO:0000256" key="6">
    <source>
        <dbReference type="PROSITE-ProRule" id="PRU00552"/>
    </source>
</evidence>
<evidence type="ECO:0000256" key="3">
    <source>
        <dbReference type="ARBA" id="ARBA00022801"/>
    </source>
</evidence>
<dbReference type="SMART" id="SM00490">
    <property type="entry name" value="HELICc"/>
    <property type="match status" value="1"/>
</dbReference>
<keyword evidence="4 11" id="KW-0347">Helicase</keyword>
<evidence type="ECO:0000259" key="8">
    <source>
        <dbReference type="PROSITE" id="PS51194"/>
    </source>
</evidence>
<keyword evidence="10" id="KW-1185">Reference proteome</keyword>
<evidence type="ECO:0000256" key="1">
    <source>
        <dbReference type="ARBA" id="ARBA00012552"/>
    </source>
</evidence>
<evidence type="ECO:0000313" key="11">
    <source>
        <dbReference type="RefSeq" id="XP_046589827.1"/>
    </source>
</evidence>
<evidence type="ECO:0000256" key="5">
    <source>
        <dbReference type="ARBA" id="ARBA00022840"/>
    </source>
</evidence>
<evidence type="ECO:0000313" key="10">
    <source>
        <dbReference type="Proteomes" id="UP000829291"/>
    </source>
</evidence>
<accession>A0ABM3FP89</accession>
<sequence length="538" mass="60458">MFCLLHNSCRGSLNHTINSFTSILRKHASPAVALEIPFSEKIQPKRRPPIVIKCKNESLNYTAGRTYEKFKPIPLASKGWRHNKSVGDYFVVYPDYIQPEPALDNTELASFEELGLNKQLIENLRTNYIDNPSEIQNKAIPILLSRKNCVIAAETGCGKTLAYLLPMLQQITHWKKLAIRSVNEPLGVIIVPSRDLAQQIGIVAKKMSADTDIKIQVLIGGHTKKKMLNPVVDEVDLLIGSLGIISKFTTTCIQKTSSIRHMVLDEADTLLDDSFTEKLRHYLKKITFDSPGMGTSSELPSTAQLTLVSATMPTEIPATLEAIVDTNSLVRLTTDKLHRILPQVRQKFIRVSHSSRSGEVLKIAKKNSEKKRQTLIFCNTVKSCEWLYLFLSEMSVNCSYTHGTLAARVRLDRFAEFQRGHTTVLVTTDACSRGLDTTTVKHVVNFDFPLHTADYIHRCGRTGRLGGEVDCQVTNFISGDRDVELAQKIEMSIRKGKLLPKVDGNITKIVKDNIERNIAKVKELLNANMRPRYSEMEE</sequence>
<name>A0ABM3FP89_NEOLC</name>
<evidence type="ECO:0000259" key="7">
    <source>
        <dbReference type="PROSITE" id="PS51192"/>
    </source>
</evidence>
<dbReference type="GeneID" id="107223297"/>
<dbReference type="EC" id="3.6.4.13" evidence="1"/>
<evidence type="ECO:0000256" key="4">
    <source>
        <dbReference type="ARBA" id="ARBA00022806"/>
    </source>
</evidence>
<protein>
    <recommendedName>
        <fullName evidence="1">RNA helicase</fullName>
        <ecNumber evidence="1">3.6.4.13</ecNumber>
    </recommendedName>
</protein>
<evidence type="ECO:0000256" key="2">
    <source>
        <dbReference type="ARBA" id="ARBA00022741"/>
    </source>
</evidence>
<dbReference type="CDD" id="cd18787">
    <property type="entry name" value="SF2_C_DEAD"/>
    <property type="match status" value="1"/>
</dbReference>
<dbReference type="PANTHER" id="PTHR47960">
    <property type="entry name" value="DEAD-BOX ATP-DEPENDENT RNA HELICASE 50"/>
    <property type="match status" value="1"/>
</dbReference>
<keyword evidence="5" id="KW-0067">ATP-binding</keyword>
<evidence type="ECO:0000259" key="9">
    <source>
        <dbReference type="PROSITE" id="PS51195"/>
    </source>
</evidence>
<keyword evidence="3" id="KW-0378">Hydrolase</keyword>
<dbReference type="InterPro" id="IPR014001">
    <property type="entry name" value="Helicase_ATP-bd"/>
</dbReference>
<dbReference type="PROSITE" id="PS51195">
    <property type="entry name" value="Q_MOTIF"/>
    <property type="match status" value="1"/>
</dbReference>
<gene>
    <name evidence="11" type="primary">LOC107223297</name>
</gene>
<dbReference type="PROSITE" id="PS51194">
    <property type="entry name" value="HELICASE_CTER"/>
    <property type="match status" value="1"/>
</dbReference>
<dbReference type="Pfam" id="PF00271">
    <property type="entry name" value="Helicase_C"/>
    <property type="match status" value="1"/>
</dbReference>
<dbReference type="SUPFAM" id="SSF52540">
    <property type="entry name" value="P-loop containing nucleoside triphosphate hydrolases"/>
    <property type="match status" value="1"/>
</dbReference>
<dbReference type="Proteomes" id="UP000829291">
    <property type="component" value="Chromosome 3"/>
</dbReference>
<dbReference type="InterPro" id="IPR014014">
    <property type="entry name" value="RNA_helicase_DEAD_Q_motif"/>
</dbReference>
<dbReference type="RefSeq" id="XP_046589827.1">
    <property type="nucleotide sequence ID" value="XM_046733871.1"/>
</dbReference>
<keyword evidence="2" id="KW-0547">Nucleotide-binding</keyword>
<dbReference type="InterPro" id="IPR001650">
    <property type="entry name" value="Helicase_C-like"/>
</dbReference>
<dbReference type="Gene3D" id="3.40.50.300">
    <property type="entry name" value="P-loop containing nucleotide triphosphate hydrolases"/>
    <property type="match status" value="2"/>
</dbReference>